<protein>
    <submittedName>
        <fullName evidence="2">Uncharacterized protein</fullName>
    </submittedName>
</protein>
<evidence type="ECO:0000256" key="1">
    <source>
        <dbReference type="SAM" id="MobiDB-lite"/>
    </source>
</evidence>
<feature type="compositionally biased region" description="Low complexity" evidence="1">
    <location>
        <begin position="66"/>
        <end position="95"/>
    </location>
</feature>
<dbReference type="EMBL" id="BT143999">
    <property type="protein sequence ID" value="AFK43793.1"/>
    <property type="molecule type" value="mRNA"/>
</dbReference>
<proteinExistence type="evidence at transcript level"/>
<sequence>MTFLALYHQKMTIVEEKDNVGFDMNIPQTDDEIADVVDSGDEMDRGTNAAEALRAQVNAEGKDEQTSTSSSSSGSGSSESGSGSGSRSSSSSSDSEGSDEDTVNSI</sequence>
<feature type="compositionally biased region" description="Acidic residues" evidence="1">
    <location>
        <begin position="96"/>
        <end position="106"/>
    </location>
</feature>
<evidence type="ECO:0000313" key="2">
    <source>
        <dbReference type="EMBL" id="AFK43793.1"/>
    </source>
</evidence>
<feature type="region of interest" description="Disordered" evidence="1">
    <location>
        <begin position="54"/>
        <end position="106"/>
    </location>
</feature>
<name>I3SU51_LOTJA</name>
<organism evidence="2">
    <name type="scientific">Lotus japonicus</name>
    <name type="common">Lotus corniculatus var. japonicus</name>
    <dbReference type="NCBI Taxonomy" id="34305"/>
    <lineage>
        <taxon>Eukaryota</taxon>
        <taxon>Viridiplantae</taxon>
        <taxon>Streptophyta</taxon>
        <taxon>Embryophyta</taxon>
        <taxon>Tracheophyta</taxon>
        <taxon>Spermatophyta</taxon>
        <taxon>Magnoliopsida</taxon>
        <taxon>eudicotyledons</taxon>
        <taxon>Gunneridae</taxon>
        <taxon>Pentapetalae</taxon>
        <taxon>rosids</taxon>
        <taxon>fabids</taxon>
        <taxon>Fabales</taxon>
        <taxon>Fabaceae</taxon>
        <taxon>Papilionoideae</taxon>
        <taxon>50 kb inversion clade</taxon>
        <taxon>NPAAA clade</taxon>
        <taxon>Hologalegina</taxon>
        <taxon>robinioid clade</taxon>
        <taxon>Loteae</taxon>
        <taxon>Lotus</taxon>
    </lineage>
</organism>
<dbReference type="AlphaFoldDB" id="I3SU51"/>
<reference evidence="2" key="1">
    <citation type="submission" date="2012-05" db="EMBL/GenBank/DDBJ databases">
        <authorList>
            <person name="Krishnakumar V."/>
            <person name="Cheung F."/>
            <person name="Xiao Y."/>
            <person name="Chan A."/>
            <person name="Moskal W.A."/>
            <person name="Town C.D."/>
        </authorList>
    </citation>
    <scope>NUCLEOTIDE SEQUENCE</scope>
</reference>
<accession>I3SU51</accession>